<dbReference type="AlphaFoldDB" id="A0AAD7CKN4"/>
<sequence length="349" mass="39689">MPVTVNSDARVAMSPAPELPPEVVDAIIDRCASDTATLWNCILVAKEWVPRSRTHIFRHMHVQGHSSFHRFLKRLPAFGPGVHSLTLDLTPHTSPYYKMGTQADLSSFTSLTLLSLHGIEFPNSHAFAQLMASSPTLENVILVDVRWSESSERLGTIESFPRLRELHISCIHPEPIFDWFRHHDLPELHHVGLTLCPASSDPQILGFLAKLPLDHLEIGPHDTEGFRTLVASISAQHGLTVHSKMYYDLTVYEFLRRPLPSPLSAGTLITSMIRLTPTSLFCDLEFPSRVPVEFYDWTGLDYIFNSWRFRKVRRFVLLCSSPLQERTVRSNLPISNRRGVLAFSDMRFR</sequence>
<evidence type="ECO:0000313" key="2">
    <source>
        <dbReference type="Proteomes" id="UP001221142"/>
    </source>
</evidence>
<gene>
    <name evidence="1" type="ORF">FB45DRAFT_1018335</name>
</gene>
<comment type="caution">
    <text evidence="1">The sequence shown here is derived from an EMBL/GenBank/DDBJ whole genome shotgun (WGS) entry which is preliminary data.</text>
</comment>
<accession>A0AAD7CKN4</accession>
<dbReference type="Proteomes" id="UP001221142">
    <property type="component" value="Unassembled WGS sequence"/>
</dbReference>
<dbReference type="EMBL" id="JARKIF010000001">
    <property type="protein sequence ID" value="KAJ7650972.1"/>
    <property type="molecule type" value="Genomic_DNA"/>
</dbReference>
<dbReference type="InterPro" id="IPR032675">
    <property type="entry name" value="LRR_dom_sf"/>
</dbReference>
<reference evidence="1" key="1">
    <citation type="submission" date="2023-03" db="EMBL/GenBank/DDBJ databases">
        <title>Massive genome expansion in bonnet fungi (Mycena s.s.) driven by repeated elements and novel gene families across ecological guilds.</title>
        <authorList>
            <consortium name="Lawrence Berkeley National Laboratory"/>
            <person name="Harder C.B."/>
            <person name="Miyauchi S."/>
            <person name="Viragh M."/>
            <person name="Kuo A."/>
            <person name="Thoen E."/>
            <person name="Andreopoulos B."/>
            <person name="Lu D."/>
            <person name="Skrede I."/>
            <person name="Drula E."/>
            <person name="Henrissat B."/>
            <person name="Morin E."/>
            <person name="Kohler A."/>
            <person name="Barry K."/>
            <person name="LaButti K."/>
            <person name="Morin E."/>
            <person name="Salamov A."/>
            <person name="Lipzen A."/>
            <person name="Mereny Z."/>
            <person name="Hegedus B."/>
            <person name="Baldrian P."/>
            <person name="Stursova M."/>
            <person name="Weitz H."/>
            <person name="Taylor A."/>
            <person name="Grigoriev I.V."/>
            <person name="Nagy L.G."/>
            <person name="Martin F."/>
            <person name="Kauserud H."/>
        </authorList>
    </citation>
    <scope>NUCLEOTIDE SEQUENCE</scope>
    <source>
        <strain evidence="1">9284</strain>
    </source>
</reference>
<protein>
    <recommendedName>
        <fullName evidence="3">F-box domain-containing protein</fullName>
    </recommendedName>
</protein>
<evidence type="ECO:0008006" key="3">
    <source>
        <dbReference type="Google" id="ProtNLM"/>
    </source>
</evidence>
<keyword evidence="2" id="KW-1185">Reference proteome</keyword>
<dbReference type="Gene3D" id="3.80.10.10">
    <property type="entry name" value="Ribonuclease Inhibitor"/>
    <property type="match status" value="1"/>
</dbReference>
<evidence type="ECO:0000313" key="1">
    <source>
        <dbReference type="EMBL" id="KAJ7650972.1"/>
    </source>
</evidence>
<proteinExistence type="predicted"/>
<name>A0AAD7CKN4_9AGAR</name>
<dbReference type="SUPFAM" id="SSF52047">
    <property type="entry name" value="RNI-like"/>
    <property type="match status" value="1"/>
</dbReference>
<organism evidence="1 2">
    <name type="scientific">Roridomyces roridus</name>
    <dbReference type="NCBI Taxonomy" id="1738132"/>
    <lineage>
        <taxon>Eukaryota</taxon>
        <taxon>Fungi</taxon>
        <taxon>Dikarya</taxon>
        <taxon>Basidiomycota</taxon>
        <taxon>Agaricomycotina</taxon>
        <taxon>Agaricomycetes</taxon>
        <taxon>Agaricomycetidae</taxon>
        <taxon>Agaricales</taxon>
        <taxon>Marasmiineae</taxon>
        <taxon>Mycenaceae</taxon>
        <taxon>Roridomyces</taxon>
    </lineage>
</organism>